<evidence type="ECO:0000259" key="4">
    <source>
        <dbReference type="Pfam" id="PF01494"/>
    </source>
</evidence>
<evidence type="ECO:0000313" key="6">
    <source>
        <dbReference type="Proteomes" id="UP000054266"/>
    </source>
</evidence>
<dbReference type="EMBL" id="KN846961">
    <property type="protein sequence ID" value="KIW63975.1"/>
    <property type="molecule type" value="Genomic_DNA"/>
</dbReference>
<evidence type="ECO:0000256" key="1">
    <source>
        <dbReference type="ARBA" id="ARBA00022630"/>
    </source>
</evidence>
<dbReference type="GO" id="GO:0071949">
    <property type="term" value="F:FAD binding"/>
    <property type="evidence" value="ECO:0007669"/>
    <property type="project" value="InterPro"/>
</dbReference>
<keyword evidence="3" id="KW-0560">Oxidoreductase</keyword>
<name>A0A0D2FAV7_9EURO</name>
<accession>A0A0D2FAV7</accession>
<dbReference type="InterPro" id="IPR051704">
    <property type="entry name" value="FAD_aromatic-hydroxylase"/>
</dbReference>
<dbReference type="AlphaFoldDB" id="A0A0D2FAV7"/>
<keyword evidence="6" id="KW-1185">Reference proteome</keyword>
<keyword evidence="2" id="KW-0274">FAD</keyword>
<dbReference type="STRING" id="5601.A0A0D2FAV7"/>
<evidence type="ECO:0000256" key="3">
    <source>
        <dbReference type="ARBA" id="ARBA00023002"/>
    </source>
</evidence>
<reference evidence="5 6" key="1">
    <citation type="submission" date="2015-01" db="EMBL/GenBank/DDBJ databases">
        <title>The Genome Sequence of Capronia semiimmersa CBS27337.</title>
        <authorList>
            <consortium name="The Broad Institute Genomics Platform"/>
            <person name="Cuomo C."/>
            <person name="de Hoog S."/>
            <person name="Gorbushina A."/>
            <person name="Stielow B."/>
            <person name="Teixiera M."/>
            <person name="Abouelleil A."/>
            <person name="Chapman S.B."/>
            <person name="Priest M."/>
            <person name="Young S.K."/>
            <person name="Wortman J."/>
            <person name="Nusbaum C."/>
            <person name="Birren B."/>
        </authorList>
    </citation>
    <scope>NUCLEOTIDE SEQUENCE [LARGE SCALE GENOMIC DNA]</scope>
    <source>
        <strain evidence="5 6">CBS 27337</strain>
    </source>
</reference>
<gene>
    <name evidence="5" type="ORF">PV04_08935</name>
</gene>
<dbReference type="Gene3D" id="3.30.9.10">
    <property type="entry name" value="D-Amino Acid Oxidase, subunit A, domain 2"/>
    <property type="match status" value="1"/>
</dbReference>
<dbReference type="PANTHER" id="PTHR46865:SF7">
    <property type="entry name" value="MONOOXYGENASE, PUTATIVE (AFU_ORTHOLOGUE AFUA_8G07040)-RELATED"/>
    <property type="match status" value="1"/>
</dbReference>
<dbReference type="Pfam" id="PF01494">
    <property type="entry name" value="FAD_binding_3"/>
    <property type="match status" value="1"/>
</dbReference>
<evidence type="ECO:0000256" key="2">
    <source>
        <dbReference type="ARBA" id="ARBA00022827"/>
    </source>
</evidence>
<dbReference type="InterPro" id="IPR002938">
    <property type="entry name" value="FAD-bd"/>
</dbReference>
<proteinExistence type="predicted"/>
<dbReference type="PANTHER" id="PTHR46865">
    <property type="entry name" value="OXIDOREDUCTASE-RELATED"/>
    <property type="match status" value="1"/>
</dbReference>
<dbReference type="GO" id="GO:0016491">
    <property type="term" value="F:oxidoreductase activity"/>
    <property type="evidence" value="ECO:0007669"/>
    <property type="project" value="UniProtKB-KW"/>
</dbReference>
<evidence type="ECO:0000313" key="5">
    <source>
        <dbReference type="EMBL" id="KIW63975.1"/>
    </source>
</evidence>
<protein>
    <recommendedName>
        <fullName evidence="4">FAD-binding domain-containing protein</fullName>
    </recommendedName>
</protein>
<keyword evidence="1" id="KW-0285">Flavoprotein</keyword>
<dbReference type="Proteomes" id="UP000054266">
    <property type="component" value="Unassembled WGS sequence"/>
</dbReference>
<dbReference type="InterPro" id="IPR036188">
    <property type="entry name" value="FAD/NAD-bd_sf"/>
</dbReference>
<dbReference type="Gene3D" id="3.50.50.60">
    <property type="entry name" value="FAD/NAD(P)-binding domain"/>
    <property type="match status" value="1"/>
</dbReference>
<sequence length="460" mass="50311">MTETKLPSPCTMTTNPLVALPVASKPLNILVVGAGVGGPAFATLIQGADHRHNITVVERSPFLRATGHQIDLKGQGMPIVSKMSLLETVKSYAISEPGMELVDPNGKRVLHFSAADEFKSEMAKAATSDCEIMRGDLVKVFYEASLKARARLTKSFGNEGGLTYEFGKTVTELTQSADAVKVTFSNGQERQYDLVVGADGQGSCTRRLAFGTEVSVEAFKSLGTFTAFYDIPRAEAETATAKVYMGPGRRGIMTRTGDRAVTQVFLFSQANQEVLRQSLKEPVARQKEVWTTTMTGAGWETERFLRGMKDCHDFYACELAQVKMQQWSKGRVVLLGDAGYSPSVMTGMGTTCSLVGAYVLAGELARHGDDIPAALEEYERVARPAVAGYQVIPTGMSSNFFPSSRLGLWFSRNALWAMSALKIDQLLLRVLPKREDKFDWTIPDYPELNLKPLNSSPLET</sequence>
<dbReference type="SUPFAM" id="SSF51905">
    <property type="entry name" value="FAD/NAD(P)-binding domain"/>
    <property type="match status" value="1"/>
</dbReference>
<dbReference type="PRINTS" id="PR00420">
    <property type="entry name" value="RNGMNOXGNASE"/>
</dbReference>
<dbReference type="HOGENOM" id="CLU_009665_1_0_1"/>
<organism evidence="5 6">
    <name type="scientific">Phialophora macrospora</name>
    <dbReference type="NCBI Taxonomy" id="1851006"/>
    <lineage>
        <taxon>Eukaryota</taxon>
        <taxon>Fungi</taxon>
        <taxon>Dikarya</taxon>
        <taxon>Ascomycota</taxon>
        <taxon>Pezizomycotina</taxon>
        <taxon>Eurotiomycetes</taxon>
        <taxon>Chaetothyriomycetidae</taxon>
        <taxon>Chaetothyriales</taxon>
        <taxon>Herpotrichiellaceae</taxon>
        <taxon>Phialophora</taxon>
    </lineage>
</organism>
<feature type="domain" description="FAD-binding" evidence="4">
    <location>
        <begin position="29"/>
        <end position="386"/>
    </location>
</feature>